<evidence type="ECO:0000313" key="6">
    <source>
        <dbReference type="EMBL" id="CAL4763918.1"/>
    </source>
</evidence>
<dbReference type="SUPFAM" id="SSF56349">
    <property type="entry name" value="DNA breaking-rejoining enzymes"/>
    <property type="match status" value="1"/>
</dbReference>
<evidence type="ECO:0000256" key="2">
    <source>
        <dbReference type="SAM" id="MobiDB-lite"/>
    </source>
</evidence>
<gene>
    <name evidence="5" type="ORF">C1SCF055_LOCUS4812</name>
</gene>
<dbReference type="EMBL" id="CAMXCT030000281">
    <property type="protein sequence ID" value="CAL4763918.1"/>
    <property type="molecule type" value="Genomic_DNA"/>
</dbReference>
<reference evidence="6 7" key="2">
    <citation type="submission" date="2024-05" db="EMBL/GenBank/DDBJ databases">
        <authorList>
            <person name="Chen Y."/>
            <person name="Shah S."/>
            <person name="Dougan E. K."/>
            <person name="Thang M."/>
            <person name="Chan C."/>
        </authorList>
    </citation>
    <scope>NUCLEOTIDE SEQUENCE [LARGE SCALE GENOMIC DNA]</scope>
</reference>
<dbReference type="PANTHER" id="PTHR33050">
    <property type="entry name" value="REVERSE TRANSCRIPTASE DOMAIN-CONTAINING PROTEIN"/>
    <property type="match status" value="1"/>
</dbReference>
<feature type="region of interest" description="Disordered" evidence="2">
    <location>
        <begin position="1415"/>
        <end position="1436"/>
    </location>
</feature>
<evidence type="ECO:0000313" key="5">
    <source>
        <dbReference type="EMBL" id="CAI3976606.1"/>
    </source>
</evidence>
<dbReference type="InterPro" id="IPR013762">
    <property type="entry name" value="Integrase-like_cat_sf"/>
</dbReference>
<evidence type="ECO:0000256" key="3">
    <source>
        <dbReference type="SAM" id="Phobius"/>
    </source>
</evidence>
<feature type="domain" description="Reverse transcriptase" evidence="4">
    <location>
        <begin position="944"/>
        <end position="1117"/>
    </location>
</feature>
<feature type="non-terminal residue" evidence="5">
    <location>
        <position position="1831"/>
    </location>
</feature>
<protein>
    <submittedName>
        <fullName evidence="6">Reverse transcriptase domain-containing protein</fullName>
    </submittedName>
</protein>
<keyword evidence="3" id="KW-0812">Transmembrane</keyword>
<dbReference type="GO" id="GO:0006310">
    <property type="term" value="P:DNA recombination"/>
    <property type="evidence" value="ECO:0007669"/>
    <property type="project" value="UniProtKB-KW"/>
</dbReference>
<dbReference type="InterPro" id="IPR043502">
    <property type="entry name" value="DNA/RNA_pol_sf"/>
</dbReference>
<feature type="region of interest" description="Disordered" evidence="2">
    <location>
        <begin position="89"/>
        <end position="118"/>
    </location>
</feature>
<evidence type="ECO:0000259" key="4">
    <source>
        <dbReference type="Pfam" id="PF00078"/>
    </source>
</evidence>
<dbReference type="GO" id="GO:0015074">
    <property type="term" value="P:DNA integration"/>
    <property type="evidence" value="ECO:0007669"/>
    <property type="project" value="InterPro"/>
</dbReference>
<proteinExistence type="predicted"/>
<keyword evidence="6" id="KW-0695">RNA-directed DNA polymerase</keyword>
<dbReference type="Gene3D" id="1.10.443.10">
    <property type="entry name" value="Intergrase catalytic core"/>
    <property type="match status" value="1"/>
</dbReference>
<dbReference type="Proteomes" id="UP001152797">
    <property type="component" value="Unassembled WGS sequence"/>
</dbReference>
<keyword evidence="3" id="KW-0472">Membrane</keyword>
<feature type="transmembrane region" description="Helical" evidence="3">
    <location>
        <begin position="17"/>
        <end position="41"/>
    </location>
</feature>
<dbReference type="SUPFAM" id="SSF56672">
    <property type="entry name" value="DNA/RNA polymerases"/>
    <property type="match status" value="1"/>
</dbReference>
<keyword evidence="6" id="KW-0548">Nucleotidyltransferase</keyword>
<keyword evidence="1" id="KW-0233">DNA recombination</keyword>
<keyword evidence="3" id="KW-1133">Transmembrane helix</keyword>
<dbReference type="EMBL" id="CAMXCT020000281">
    <property type="protein sequence ID" value="CAL1129981.1"/>
    <property type="molecule type" value="Genomic_DNA"/>
</dbReference>
<comment type="caution">
    <text evidence="5">The sequence shown here is derived from an EMBL/GenBank/DDBJ whole genome shotgun (WGS) entry which is preliminary data.</text>
</comment>
<dbReference type="InterPro" id="IPR052055">
    <property type="entry name" value="Hepadnavirus_pol/RT"/>
</dbReference>
<feature type="compositionally biased region" description="Polar residues" evidence="2">
    <location>
        <begin position="94"/>
        <end position="108"/>
    </location>
</feature>
<dbReference type="GO" id="GO:0003964">
    <property type="term" value="F:RNA-directed DNA polymerase activity"/>
    <property type="evidence" value="ECO:0007669"/>
    <property type="project" value="UniProtKB-KW"/>
</dbReference>
<dbReference type="Gene3D" id="3.10.10.10">
    <property type="entry name" value="HIV Type 1 Reverse Transcriptase, subunit A, domain 1"/>
    <property type="match status" value="1"/>
</dbReference>
<dbReference type="Gene3D" id="3.30.70.270">
    <property type="match status" value="1"/>
</dbReference>
<organism evidence="5">
    <name type="scientific">Cladocopium goreaui</name>
    <dbReference type="NCBI Taxonomy" id="2562237"/>
    <lineage>
        <taxon>Eukaryota</taxon>
        <taxon>Sar</taxon>
        <taxon>Alveolata</taxon>
        <taxon>Dinophyceae</taxon>
        <taxon>Suessiales</taxon>
        <taxon>Symbiodiniaceae</taxon>
        <taxon>Cladocopium</taxon>
    </lineage>
</organism>
<dbReference type="InterPro" id="IPR043128">
    <property type="entry name" value="Rev_trsase/Diguanyl_cyclase"/>
</dbReference>
<sequence>MSTRAGGGEGVPHEGDILLAILLSLAFCLGAVAGAVICNWVGKLRGKGALRTVVGDNRWVRLTGRALRFLRRRRAIALAFNHLGSYSLRPSEGSRPNSLRQRRANTPTPKAAQSHLRRRTPEVDNILHEGVDGGLRDALLAALGDPQRLREIALIPRPAWDLAVSGLLVGPGPPMAAVAPTLVEYARVEAVRRVSLLRMGKYPDSPGDTGVLPPVVPGAPLPPVAKDQLSALSQVIAAGATPYADFSLFGPFGQRLLRRQTYMAFQLNAATGEWSRKEQPGPADFHSWYKTWKCYRTAMLLLEACESERLDAYSEFIRSQVTQFGDEAWSFISQADCRLRSEHMDRLRRQLRAEPQFGFTEASPWGACYALAIRDASFWNRELSTPATLLYNADKCGSQKAQGKCKASRPSGDKASAEPNNADSPRGSKRPVSPVAPPTAKQKAVILRGRRMLAIKSKPRKPEAGPSTPSNSSQERPPLKRRRVEETTAAPSSSSRPNRTLAEPREKVVWIKDRPRDYGYWQATQGDTKGRPRALIIFAGRSRSGDLSHQLARLGWLVCSLDTQSPVPTDILDDAIWDDVSSNIRDGYFDALWLGTPCGTFSPLREKPPGRDEIKRAHRRLAPGPALQRNVEAVDFDQCRTGLETTKPTRLLVKRIKLDSLQGLRCNHVKKQFTRPDGSTYTAAHESTVQRWVDGPTGRQRASKAQGEYTITLCKIIVKVFHEAKQEALEALGTESPEKEEAPVGMPQAKNPAWQVRELLYKAQDLWKEMRETAAAILSGSKPKDLDVRVVEAVRKAATQMLGGSTGPRQREARAETPINANLIEAWGHAAGDRDSPLLAKWLDDGAPLGFTEDIPTTGVFPAVQGPSASAEAIKGMTRTLEDWQNYKSALEESEDLNQLIQDYMDRGFCHKVSSMAEAEQELGRTPVLNKLGVVVKYSPTGKKKARIVWDLKESQANTICNQKERIILPRLLDLASQAVAAYREQKDVWLAAVDIRDAFMNIPAGKDKFMTVAAWKEEQGGPDGILIFDTLVFGSASSPTIWARFAAWLGRSTSAISPSTGLQIYVDDPGMCLPGKLEEAVRELTSVLLWFAISGFPVKLEKAEGGKSINWVGATITAVDKDEEVVVTIPKEKVEKLQATTLNFLKRPVVGHRQLRSFAGSLSFVAGLVPHLRPFLSTFWAVLAGVGAANDGAGTRHSGKLLHTFTEVKATITTDASPWGIGGVMRVEGCTPQCFSSPIPAEALKRFKAQTGLSKFNTVWEGLALLVAFRIWLPSLGHGAQVRAKSDNVGVLYMIANGKATSAELNILAREFSLDQALQVYRVNWLVHIPGITNLEADSLSRQFSPLPPAWPSTLADAIVRFKRSVGAGPWLPPHKPVAKARPSSSPSVLHEGFAIRIPSRSEARPIIDRATAAPEGREAAGVPSVGDNNVLDGEPRPYGRGSSVAALQALNDPEKCISHLKDGMQASTTKGPTASRRTLWAALAAKAGYSEPFNLEPNMIYAVMGALNLAGYRSSELYLEAAKGVHIAEGCPWTQQLQQAAKAAIRSCKRARGPPKQAAGLPMDKLSKLNLDQQLAPGGPSWPVRSTLLAAWWLLREIEASRAKKKHITVVRELKRITWRLPSSKTDQAALGAERTHTCNCAFSPPEMCPYQMMVQHLGERPHDDDLIFQDQLGERTTKSGWADTFQELARHLGLPITHGNGARAYTGHSARVSGARHLAASQVELWRIQLFGRWGSEVFLHYIQDTPLTQLNDLAQESSRLSIQAAKEELLTLIRSAQNLKPQLALPNVDMLEIMENTLRLAFWTRGRGLALAGMSEGIYPAVLGVVV</sequence>
<dbReference type="OrthoDB" id="6019648at2759"/>
<feature type="compositionally biased region" description="Polar residues" evidence="2">
    <location>
        <begin position="489"/>
        <end position="498"/>
    </location>
</feature>
<evidence type="ECO:0000313" key="7">
    <source>
        <dbReference type="Proteomes" id="UP001152797"/>
    </source>
</evidence>
<dbReference type="InterPro" id="IPR011010">
    <property type="entry name" value="DNA_brk_join_enz"/>
</dbReference>
<dbReference type="Pfam" id="PF00078">
    <property type="entry name" value="RVT_1"/>
    <property type="match status" value="1"/>
</dbReference>
<dbReference type="PANTHER" id="PTHR33050:SF7">
    <property type="entry name" value="RIBONUCLEASE H"/>
    <property type="match status" value="1"/>
</dbReference>
<reference evidence="5" key="1">
    <citation type="submission" date="2022-10" db="EMBL/GenBank/DDBJ databases">
        <authorList>
            <person name="Chen Y."/>
            <person name="Dougan E. K."/>
            <person name="Chan C."/>
            <person name="Rhodes N."/>
            <person name="Thang M."/>
        </authorList>
    </citation>
    <scope>NUCLEOTIDE SEQUENCE</scope>
</reference>
<evidence type="ECO:0000256" key="1">
    <source>
        <dbReference type="ARBA" id="ARBA00023172"/>
    </source>
</evidence>
<dbReference type="GO" id="GO:0003677">
    <property type="term" value="F:DNA binding"/>
    <property type="evidence" value="ECO:0007669"/>
    <property type="project" value="InterPro"/>
</dbReference>
<keyword evidence="6" id="KW-0808">Transferase</keyword>
<feature type="compositionally biased region" description="Basic residues" evidence="2">
    <location>
        <begin position="448"/>
        <end position="459"/>
    </location>
</feature>
<dbReference type="InterPro" id="IPR000477">
    <property type="entry name" value="RT_dom"/>
</dbReference>
<dbReference type="EMBL" id="CAMXCT010000281">
    <property type="protein sequence ID" value="CAI3976606.1"/>
    <property type="molecule type" value="Genomic_DNA"/>
</dbReference>
<feature type="region of interest" description="Disordered" evidence="2">
    <location>
        <begin position="400"/>
        <end position="505"/>
    </location>
</feature>
<keyword evidence="7" id="KW-1185">Reference proteome</keyword>
<name>A0A9P1BNL1_9DINO</name>
<accession>A0A9P1BNL1</accession>